<protein>
    <recommendedName>
        <fullName evidence="8">LisH domain-containing protein ARMC9</fullName>
    </recommendedName>
</protein>
<sequence length="788" mass="90256">KEMESFEKHFYLEKCCIQLIHEFLLCYEFKTTLTPFLEEVSSLGHDKLYDEIKQKARITQDNILKLLTLFHSHEYFEFFEAWKILIPAPIQDTDIYKCLTFYLHLYFAVTPCKPVQKYEESDVENNNVDVYNDMKPTESNELQIHPITKDIHFSNSNLTRISEESPRTDYDTDSIDQSSVFIEQEKLNDYKQKLTYDTDSIEDSVVLAGFEGNKFNAKLNESSVDVNQKKSKRTKEDSISSCDSEIPKDVPSSMEVLKTFLIDKGPQYSSKTEFLTYFALPFVNSPENHPSFGILFQDEWISSVKVKLFKFLEEYSYGDSVVPKLMTMYRDSTNKETHISPTLEEQEQKFKTLKRKFYKLHKDHQNLIGVAAELTEALENSVRGQAVDLNATIMNCVQIFPDLFVQIPNLNQPQDFPNAQKPLVEPLPRSKGFCCTELDVQKVKYHLSTASIKAKLLLLQAVRWHITRGNIYERDQIISWIAYYDVLSIHGNVVVEMLVPPLSVATPHPLQQAIARLLNAIASLHAGRDYLASSQTLLHILVAVLKQEDDIYIDTITLDMILATLQKLSLRKMHRVVMIEKGLVEWLVSFLSTDHNRIYSLEYSTALFMNLCLHEDARRRCPTTVLKLLTDLMSTQHIQVLPVIAGALYCLLSRDDMNAAASKMNLNQVLASHLENGGLDSSIRKQIETLMKVHAGEIPVDCVQMVCEETQEDELDDPEFLERELDDDDPIHALVGEAEGRKLLETQYKKKLPSHNNACSTSDASAKQEVNISVLPTTPRSRPPTQEK</sequence>
<dbReference type="GO" id="GO:0036064">
    <property type="term" value="C:ciliary basal body"/>
    <property type="evidence" value="ECO:0007669"/>
    <property type="project" value="InterPro"/>
</dbReference>
<dbReference type="Gene3D" id="1.25.10.10">
    <property type="entry name" value="Leucine-rich Repeat Variant"/>
    <property type="match status" value="1"/>
</dbReference>
<comment type="subcellular location">
    <subcellularLocation>
        <location evidence="1">Cytoplasm</location>
        <location evidence="1">Cytoskeleton</location>
        <location evidence="1">Cilium basal body</location>
    </subcellularLocation>
</comment>
<dbReference type="AlphaFoldDB" id="A0A1B6CWA3"/>
<name>A0A1B6CWA3_9HEMI</name>
<dbReference type="InterPro" id="IPR040369">
    <property type="entry name" value="ARMC9"/>
</dbReference>
<gene>
    <name evidence="7" type="ORF">g.15428</name>
</gene>
<accession>A0A1B6CWA3</accession>
<proteinExistence type="predicted"/>
<evidence type="ECO:0000313" key="7">
    <source>
        <dbReference type="EMBL" id="JAS17708.1"/>
    </source>
</evidence>
<reference evidence="7" key="1">
    <citation type="submission" date="2015-12" db="EMBL/GenBank/DDBJ databases">
        <title>De novo transcriptome assembly of four potential Pierce s Disease insect vectors from Arizona vineyards.</title>
        <authorList>
            <person name="Tassone E.E."/>
        </authorList>
    </citation>
    <scope>NUCLEOTIDE SEQUENCE</scope>
</reference>
<dbReference type="InterPro" id="IPR056327">
    <property type="entry name" value="ARMC9_CTLH-like_dom"/>
</dbReference>
<feature type="domain" description="ARMC9 CTLH-like" evidence="6">
    <location>
        <begin position="247"/>
        <end position="315"/>
    </location>
</feature>
<dbReference type="InterPro" id="IPR011989">
    <property type="entry name" value="ARM-like"/>
</dbReference>
<dbReference type="GO" id="GO:0005814">
    <property type="term" value="C:centriole"/>
    <property type="evidence" value="ECO:0007669"/>
    <property type="project" value="TreeGrafter"/>
</dbReference>
<evidence type="ECO:0008006" key="8">
    <source>
        <dbReference type="Google" id="ProtNLM"/>
    </source>
</evidence>
<evidence type="ECO:0000256" key="4">
    <source>
        <dbReference type="SAM" id="MobiDB-lite"/>
    </source>
</evidence>
<dbReference type="Pfam" id="PF21050">
    <property type="entry name" value="ARMC9_ARM"/>
    <property type="match status" value="1"/>
</dbReference>
<feature type="region of interest" description="Disordered" evidence="4">
    <location>
        <begin position="752"/>
        <end position="788"/>
    </location>
</feature>
<dbReference type="Pfam" id="PF23138">
    <property type="entry name" value="CTLH_Armc9"/>
    <property type="match status" value="2"/>
</dbReference>
<evidence type="ECO:0000259" key="5">
    <source>
        <dbReference type="Pfam" id="PF21050"/>
    </source>
</evidence>
<dbReference type="PANTHER" id="PTHR14881">
    <property type="entry name" value="LISH DOMAIN-CONTAINING PROTEIN ARMC9"/>
    <property type="match status" value="1"/>
</dbReference>
<dbReference type="GO" id="GO:0097542">
    <property type="term" value="C:ciliary tip"/>
    <property type="evidence" value="ECO:0007669"/>
    <property type="project" value="TreeGrafter"/>
</dbReference>
<feature type="non-terminal residue" evidence="7">
    <location>
        <position position="1"/>
    </location>
</feature>
<feature type="domain" description="ARMC9 CTLH-like" evidence="6">
    <location>
        <begin position="63"/>
        <end position="125"/>
    </location>
</feature>
<evidence type="ECO:0000259" key="6">
    <source>
        <dbReference type="Pfam" id="PF23138"/>
    </source>
</evidence>
<keyword evidence="2" id="KW-0970">Cilium biogenesis/degradation</keyword>
<dbReference type="GO" id="GO:0005813">
    <property type="term" value="C:centrosome"/>
    <property type="evidence" value="ECO:0007669"/>
    <property type="project" value="UniProtKB-SubCell"/>
</dbReference>
<dbReference type="InterPro" id="IPR048959">
    <property type="entry name" value="ARMC9_ARM_dom"/>
</dbReference>
<dbReference type="PANTHER" id="PTHR14881:SF4">
    <property type="entry name" value="LISH DOMAIN-CONTAINING PROTEIN ARMC9"/>
    <property type="match status" value="1"/>
</dbReference>
<feature type="domain" description="LisH" evidence="5">
    <location>
        <begin position="578"/>
        <end position="692"/>
    </location>
</feature>
<dbReference type="EMBL" id="GEDC01019590">
    <property type="protein sequence ID" value="JAS17708.1"/>
    <property type="molecule type" value="Transcribed_RNA"/>
</dbReference>
<keyword evidence="3" id="KW-0966">Cell projection</keyword>
<feature type="region of interest" description="Disordered" evidence="4">
    <location>
        <begin position="226"/>
        <end position="246"/>
    </location>
</feature>
<evidence type="ECO:0000256" key="2">
    <source>
        <dbReference type="ARBA" id="ARBA00022794"/>
    </source>
</evidence>
<dbReference type="InterPro" id="IPR016024">
    <property type="entry name" value="ARM-type_fold"/>
</dbReference>
<feature type="compositionally biased region" description="Polar residues" evidence="4">
    <location>
        <begin position="754"/>
        <end position="788"/>
    </location>
</feature>
<dbReference type="SUPFAM" id="SSF48371">
    <property type="entry name" value="ARM repeat"/>
    <property type="match status" value="1"/>
</dbReference>
<evidence type="ECO:0000256" key="3">
    <source>
        <dbReference type="ARBA" id="ARBA00023273"/>
    </source>
</evidence>
<dbReference type="GO" id="GO:0060271">
    <property type="term" value="P:cilium assembly"/>
    <property type="evidence" value="ECO:0007669"/>
    <property type="project" value="InterPro"/>
</dbReference>
<evidence type="ECO:0000256" key="1">
    <source>
        <dbReference type="ARBA" id="ARBA00004120"/>
    </source>
</evidence>
<organism evidence="7">
    <name type="scientific">Clastoptera arizonana</name>
    <name type="common">Arizona spittle bug</name>
    <dbReference type="NCBI Taxonomy" id="38151"/>
    <lineage>
        <taxon>Eukaryota</taxon>
        <taxon>Metazoa</taxon>
        <taxon>Ecdysozoa</taxon>
        <taxon>Arthropoda</taxon>
        <taxon>Hexapoda</taxon>
        <taxon>Insecta</taxon>
        <taxon>Pterygota</taxon>
        <taxon>Neoptera</taxon>
        <taxon>Paraneoptera</taxon>
        <taxon>Hemiptera</taxon>
        <taxon>Auchenorrhyncha</taxon>
        <taxon>Cercopoidea</taxon>
        <taxon>Clastopteridae</taxon>
        <taxon>Clastoptera</taxon>
    </lineage>
</organism>